<dbReference type="PRINTS" id="PR00411">
    <property type="entry name" value="PNDRDTASEI"/>
</dbReference>
<accession>A0A1H4VKU4</accession>
<keyword evidence="4" id="KW-0274">FAD</keyword>
<evidence type="ECO:0000256" key="1">
    <source>
        <dbReference type="ARBA" id="ARBA00001974"/>
    </source>
</evidence>
<dbReference type="InterPro" id="IPR050775">
    <property type="entry name" value="FAD-binding_Monooxygenases"/>
</dbReference>
<dbReference type="InterPro" id="IPR036188">
    <property type="entry name" value="FAD/NAD-bd_sf"/>
</dbReference>
<evidence type="ECO:0000256" key="4">
    <source>
        <dbReference type="ARBA" id="ARBA00022827"/>
    </source>
</evidence>
<dbReference type="STRING" id="208445.SAMN04489727_5200"/>
<gene>
    <name evidence="8" type="ORF">SAMN04489727_5200</name>
</gene>
<evidence type="ECO:0000256" key="3">
    <source>
        <dbReference type="ARBA" id="ARBA00022630"/>
    </source>
</evidence>
<keyword evidence="7 8" id="KW-0503">Monooxygenase</keyword>
<evidence type="ECO:0000313" key="8">
    <source>
        <dbReference type="EMBL" id="SEC81627.1"/>
    </source>
</evidence>
<sequence>MTDKFDVVIVGAGLAGLQMLHEVREAGLTARVLEAGGGAGGTWYWNRYPGARCDVESLEYSYQFSPELQQDWEWTRRYAGRAEIMRYIGHVVDRFDLARDIRFRTRVEAMTYDEPTATWTVRTDGGDEVVARFVIMATGCLSEPNVPDIPGIGTFAGDVLHTGRWPREPVGFAGKRVGVVGTGSSGVQAIPIIAQEAAELVVFQRTPAYTLPAGDEPLDPALQAAIKADYAGFRARNNAMPTAGLSRFPANPNSVFLFSAAEREAIFEHCWNRGGPLLLRAFGDPLVDPAANEVVAEYVRGKIRETVTDPEVAAKLTPTHVIGCKRICLGDGYYETYNRPNVRLADIAAHPFEEVTPTSVRTGEGTYELDVLVFATGYDAITGALSRIDIRGRDGQSLRAAWSAGPRTYLGLGVPGFPNLFTMTGPGSPSVLTNVLVAIHQHATWIGRCLRHLAGTGIRTIEATPEAAEAWGHHVADVAGRTLLPSCGSWYLGANIPGKKRVFMPLAGFPDYAEKCAVIAATGYPGFALAHDPVPATRS</sequence>
<dbReference type="GO" id="GO:0016709">
    <property type="term" value="F:oxidoreductase activity, acting on paired donors, with incorporation or reduction of molecular oxygen, NAD(P)H as one donor, and incorporation of one atom of oxygen"/>
    <property type="evidence" value="ECO:0007669"/>
    <property type="project" value="UniProtKB-ARBA"/>
</dbReference>
<dbReference type="Proteomes" id="UP000199622">
    <property type="component" value="Unassembled WGS sequence"/>
</dbReference>
<organism evidence="8 9">
    <name type="scientific">Amycolatopsis tolypomycina</name>
    <dbReference type="NCBI Taxonomy" id="208445"/>
    <lineage>
        <taxon>Bacteria</taxon>
        <taxon>Bacillati</taxon>
        <taxon>Actinomycetota</taxon>
        <taxon>Actinomycetes</taxon>
        <taxon>Pseudonocardiales</taxon>
        <taxon>Pseudonocardiaceae</taxon>
        <taxon>Amycolatopsis</taxon>
    </lineage>
</organism>
<keyword evidence="9" id="KW-1185">Reference proteome</keyword>
<evidence type="ECO:0000256" key="2">
    <source>
        <dbReference type="ARBA" id="ARBA00010139"/>
    </source>
</evidence>
<keyword evidence="6" id="KW-0560">Oxidoreductase</keyword>
<evidence type="ECO:0000313" key="9">
    <source>
        <dbReference type="Proteomes" id="UP000199622"/>
    </source>
</evidence>
<keyword evidence="3" id="KW-0285">Flavoprotein</keyword>
<dbReference type="Gene3D" id="3.50.50.60">
    <property type="entry name" value="FAD/NAD(P)-binding domain"/>
    <property type="match status" value="2"/>
</dbReference>
<dbReference type="OrthoDB" id="5168853at2"/>
<dbReference type="SUPFAM" id="SSF51905">
    <property type="entry name" value="FAD/NAD(P)-binding domain"/>
    <property type="match status" value="2"/>
</dbReference>
<dbReference type="AlphaFoldDB" id="A0A1H4VKU4"/>
<name>A0A1H4VKU4_9PSEU</name>
<evidence type="ECO:0000256" key="6">
    <source>
        <dbReference type="ARBA" id="ARBA00023002"/>
    </source>
</evidence>
<dbReference type="Pfam" id="PF13738">
    <property type="entry name" value="Pyr_redox_3"/>
    <property type="match status" value="1"/>
</dbReference>
<evidence type="ECO:0000256" key="7">
    <source>
        <dbReference type="ARBA" id="ARBA00023033"/>
    </source>
</evidence>
<comment type="similarity">
    <text evidence="2">Belongs to the FAD-binding monooxygenase family.</text>
</comment>
<proteinExistence type="inferred from homology"/>
<reference evidence="9" key="1">
    <citation type="submission" date="2016-10" db="EMBL/GenBank/DDBJ databases">
        <authorList>
            <person name="Varghese N."/>
            <person name="Submissions S."/>
        </authorList>
    </citation>
    <scope>NUCLEOTIDE SEQUENCE [LARGE SCALE GENOMIC DNA]</scope>
    <source>
        <strain evidence="9">DSM 44544</strain>
    </source>
</reference>
<keyword evidence="5" id="KW-0521">NADP</keyword>
<evidence type="ECO:0000256" key="5">
    <source>
        <dbReference type="ARBA" id="ARBA00022857"/>
    </source>
</evidence>
<dbReference type="PANTHER" id="PTHR43098">
    <property type="entry name" value="L-ORNITHINE N(5)-MONOOXYGENASE-RELATED"/>
    <property type="match status" value="1"/>
</dbReference>
<protein>
    <submittedName>
        <fullName evidence="8">Cyclohexanone monooxygenase</fullName>
    </submittedName>
</protein>
<dbReference type="PANTHER" id="PTHR43098:SF3">
    <property type="entry name" value="L-ORNITHINE N(5)-MONOOXYGENASE-RELATED"/>
    <property type="match status" value="1"/>
</dbReference>
<dbReference type="EMBL" id="FNSO01000004">
    <property type="protein sequence ID" value="SEC81627.1"/>
    <property type="molecule type" value="Genomic_DNA"/>
</dbReference>
<comment type="cofactor">
    <cofactor evidence="1">
        <name>FAD</name>
        <dbReference type="ChEBI" id="CHEBI:57692"/>
    </cofactor>
</comment>
<dbReference type="RefSeq" id="WP_091311742.1">
    <property type="nucleotide sequence ID" value="NZ_FNSO01000004.1"/>
</dbReference>